<dbReference type="Proteomes" id="UP001652660">
    <property type="component" value="Chromosome 2e"/>
</dbReference>
<dbReference type="AlphaFoldDB" id="A0A6P6WG41"/>
<evidence type="ECO:0000256" key="1">
    <source>
        <dbReference type="SAM" id="MobiDB-lite"/>
    </source>
</evidence>
<dbReference type="GO" id="GO:0006355">
    <property type="term" value="P:regulation of DNA-templated transcription"/>
    <property type="evidence" value="ECO:0007669"/>
    <property type="project" value="InterPro"/>
</dbReference>
<feature type="compositionally biased region" description="Basic and acidic residues" evidence="1">
    <location>
        <begin position="558"/>
        <end position="571"/>
    </location>
</feature>
<dbReference type="InterPro" id="IPR039928">
    <property type="entry name" value="LNK"/>
</dbReference>
<dbReference type="PANTHER" id="PTHR33334:SF5">
    <property type="entry name" value="PROTEIN LNK2"/>
    <property type="match status" value="1"/>
</dbReference>
<gene>
    <name evidence="3 4" type="primary">LOC113732509</name>
</gene>
<dbReference type="GeneID" id="113732509"/>
<accession>A0A6P6WG41</accession>
<keyword evidence="2" id="KW-1185">Reference proteome</keyword>
<evidence type="ECO:0000313" key="2">
    <source>
        <dbReference type="Proteomes" id="UP001652660"/>
    </source>
</evidence>
<reference evidence="2" key="1">
    <citation type="journal article" date="2025" name="Foods">
        <title>Unveiling the Microbial Signatures of Arabica Coffee Cherries: Insights into Ripeness Specific Diversity, Functional Traits, and Implications for Quality and Safety.</title>
        <authorList>
            <consortium name="RefSeq"/>
            <person name="Tenea G.N."/>
            <person name="Cifuentes V."/>
            <person name="Reyes P."/>
            <person name="Cevallos-Vallejos M."/>
        </authorList>
    </citation>
    <scope>NUCLEOTIDE SEQUENCE [LARGE SCALE GENOMIC DNA]</scope>
</reference>
<dbReference type="GO" id="GO:0007623">
    <property type="term" value="P:circadian rhythm"/>
    <property type="evidence" value="ECO:0007669"/>
    <property type="project" value="InterPro"/>
</dbReference>
<organism evidence="2 3">
    <name type="scientific">Coffea arabica</name>
    <name type="common">Arabian coffee</name>
    <dbReference type="NCBI Taxonomy" id="13443"/>
    <lineage>
        <taxon>Eukaryota</taxon>
        <taxon>Viridiplantae</taxon>
        <taxon>Streptophyta</taxon>
        <taxon>Embryophyta</taxon>
        <taxon>Tracheophyta</taxon>
        <taxon>Spermatophyta</taxon>
        <taxon>Magnoliopsida</taxon>
        <taxon>eudicotyledons</taxon>
        <taxon>Gunneridae</taxon>
        <taxon>Pentapetalae</taxon>
        <taxon>asterids</taxon>
        <taxon>lamiids</taxon>
        <taxon>Gentianales</taxon>
        <taxon>Rubiaceae</taxon>
        <taxon>Ixoroideae</taxon>
        <taxon>Gardenieae complex</taxon>
        <taxon>Bertiereae - Coffeeae clade</taxon>
        <taxon>Coffeeae</taxon>
        <taxon>Coffea</taxon>
    </lineage>
</organism>
<reference evidence="3" key="2">
    <citation type="submission" date="2025-04" db="UniProtKB">
        <authorList>
            <consortium name="RefSeq"/>
        </authorList>
    </citation>
    <scope>IDENTIFICATION</scope>
    <source>
        <tissue evidence="3 4">Leaves</tissue>
    </source>
</reference>
<dbReference type="RefSeq" id="XP_071936617.1">
    <property type="nucleotide sequence ID" value="XM_072080516.1"/>
</dbReference>
<evidence type="ECO:0000313" key="4">
    <source>
        <dbReference type="RefSeq" id="XP_071936617.1"/>
    </source>
</evidence>
<dbReference type="OrthoDB" id="618331at2759"/>
<dbReference type="RefSeq" id="XP_027114130.1">
    <property type="nucleotide sequence ID" value="XM_027258329.1"/>
</dbReference>
<evidence type="ECO:0000313" key="3">
    <source>
        <dbReference type="RefSeq" id="XP_027114130.1"/>
    </source>
</evidence>
<feature type="region of interest" description="Disordered" evidence="1">
    <location>
        <begin position="542"/>
        <end position="582"/>
    </location>
</feature>
<sequence>MFDWNDEELSNIIWGEAGEGEDHIVPYPDANEEKPLGSYGDCIKKEKNQEAVDVKTAEQKKPATQSDLHGVKLQCSSQYDTNEDLSAMEFGVDSWPDLSLPGAAKANEDTMEDKAAPLDNASEIFQSPLDDSEQGDFVDYGWASVGSFEDLERIFSNEDPIFGCGSLVNADELWSSSKDVTSSPEKSIPMSGDFPCLGLGSLRSTSEQFDVQGEYLSDQNQCFTPGHEKINLLTSNVPQNVKSCAGNIGYTGSSNNISMKEKAAFEMSGSKPVYNLQLDSGNFAVANECMVKLFSCMQGNKRKKLKGWKKSAEKSEGRHLQNLQGWTQTGNQFLQFDAPYAPNMGQSSSSLVFSQQTQFQGSESSHYKHLSSPLLTSFINGTMAKQYTAMPVLSQFHSGEVSQQPAISSYEVPGHLNPSTEPSVKSLTMTPQEKIEKLRRRQQMRAMLAIQKQQQQFGNQMSSTEYSAMEGENIEAEENLSTVASLEPNSPIEQDDSNTACVPHDDCSVQDSILYQLQDIVAKLDMRIRLCIRDSLFRLAQSASQRQNASDTSSSNKSNRDEVLSKEEINTHNRFLKASEAETETNPIDRTVAHLLFHRPLELTGRIVETPEPNLSAKILHYDKQASSSMSLQTNNLPQRLENKQILSHEESEVPCLFRKENQLEKALETSENTLTARAAETGIMKVEPSQ</sequence>
<protein>
    <submittedName>
        <fullName evidence="4">Protein LNK2 isoform X1</fullName>
    </submittedName>
    <submittedName>
        <fullName evidence="3">Protein LNK2-like isoform X1</fullName>
    </submittedName>
</protein>
<dbReference type="PANTHER" id="PTHR33334">
    <property type="entry name" value="PROTEIN LNK1"/>
    <property type="match status" value="1"/>
</dbReference>
<feature type="compositionally biased region" description="Polar residues" evidence="1">
    <location>
        <begin position="542"/>
        <end position="557"/>
    </location>
</feature>
<proteinExistence type="predicted"/>
<name>A0A6P6WG41_COFAR</name>